<reference evidence="1 2" key="1">
    <citation type="journal article" date="2020" name="Cell">
        <title>Large-Scale Comparative Analyses of Tick Genomes Elucidate Their Genetic Diversity and Vector Capacities.</title>
        <authorList>
            <consortium name="Tick Genome and Microbiome Consortium (TIGMIC)"/>
            <person name="Jia N."/>
            <person name="Wang J."/>
            <person name="Shi W."/>
            <person name="Du L."/>
            <person name="Sun Y."/>
            <person name="Zhan W."/>
            <person name="Jiang J.F."/>
            <person name="Wang Q."/>
            <person name="Zhang B."/>
            <person name="Ji P."/>
            <person name="Bell-Sakyi L."/>
            <person name="Cui X.M."/>
            <person name="Yuan T.T."/>
            <person name="Jiang B.G."/>
            <person name="Yang W.F."/>
            <person name="Lam T.T."/>
            <person name="Chang Q.C."/>
            <person name="Ding S.J."/>
            <person name="Wang X.J."/>
            <person name="Zhu J.G."/>
            <person name="Ruan X.D."/>
            <person name="Zhao L."/>
            <person name="Wei J.T."/>
            <person name="Ye R.Z."/>
            <person name="Que T.C."/>
            <person name="Du C.H."/>
            <person name="Zhou Y.H."/>
            <person name="Cheng J.X."/>
            <person name="Dai P.F."/>
            <person name="Guo W.B."/>
            <person name="Han X.H."/>
            <person name="Huang E.J."/>
            <person name="Li L.F."/>
            <person name="Wei W."/>
            <person name="Gao Y.C."/>
            <person name="Liu J.Z."/>
            <person name="Shao H.Z."/>
            <person name="Wang X."/>
            <person name="Wang C.C."/>
            <person name="Yang T.C."/>
            <person name="Huo Q.B."/>
            <person name="Li W."/>
            <person name="Chen H.Y."/>
            <person name="Chen S.E."/>
            <person name="Zhou L.G."/>
            <person name="Ni X.B."/>
            <person name="Tian J.H."/>
            <person name="Sheng Y."/>
            <person name="Liu T."/>
            <person name="Pan Y.S."/>
            <person name="Xia L.Y."/>
            <person name="Li J."/>
            <person name="Zhao F."/>
            <person name="Cao W.C."/>
        </authorList>
    </citation>
    <scope>NUCLEOTIDE SEQUENCE [LARGE SCALE GENOMIC DNA]</scope>
    <source>
        <strain evidence="1">HaeL-2018</strain>
    </source>
</reference>
<protein>
    <submittedName>
        <fullName evidence="1">Uncharacterized protein</fullName>
    </submittedName>
</protein>
<gene>
    <name evidence="1" type="ORF">HPB48_007323</name>
</gene>
<evidence type="ECO:0000313" key="2">
    <source>
        <dbReference type="Proteomes" id="UP000821853"/>
    </source>
</evidence>
<dbReference type="AlphaFoldDB" id="A0A9J6GA11"/>
<evidence type="ECO:0000313" key="1">
    <source>
        <dbReference type="EMBL" id="KAH9371320.1"/>
    </source>
</evidence>
<sequence length="80" mass="9404">MVERREKKVKVPQPVLVSEVQSIHGDRLDDRLFRTIAFMRTKKWTVRVFAQFLDMAMQGWIEYQSLGKKVRHPSSKGLTS</sequence>
<keyword evidence="2" id="KW-1185">Reference proteome</keyword>
<dbReference type="Proteomes" id="UP000821853">
    <property type="component" value="Chromosome 3"/>
</dbReference>
<proteinExistence type="predicted"/>
<comment type="caution">
    <text evidence="1">The sequence shown here is derived from an EMBL/GenBank/DDBJ whole genome shotgun (WGS) entry which is preliminary data.</text>
</comment>
<accession>A0A9J6GA11</accession>
<dbReference type="OrthoDB" id="6502486at2759"/>
<name>A0A9J6GA11_HAELO</name>
<organism evidence="1 2">
    <name type="scientific">Haemaphysalis longicornis</name>
    <name type="common">Bush tick</name>
    <dbReference type="NCBI Taxonomy" id="44386"/>
    <lineage>
        <taxon>Eukaryota</taxon>
        <taxon>Metazoa</taxon>
        <taxon>Ecdysozoa</taxon>
        <taxon>Arthropoda</taxon>
        <taxon>Chelicerata</taxon>
        <taxon>Arachnida</taxon>
        <taxon>Acari</taxon>
        <taxon>Parasitiformes</taxon>
        <taxon>Ixodida</taxon>
        <taxon>Ixodoidea</taxon>
        <taxon>Ixodidae</taxon>
        <taxon>Haemaphysalinae</taxon>
        <taxon>Haemaphysalis</taxon>
    </lineage>
</organism>
<dbReference type="VEuPathDB" id="VectorBase:HLOH_056006"/>
<dbReference type="EMBL" id="JABSTR010000005">
    <property type="protein sequence ID" value="KAH9371320.1"/>
    <property type="molecule type" value="Genomic_DNA"/>
</dbReference>